<sequence>MLRSMMDPEQARRFDAFSSVVIPKGPITKLNKDLFDQKLQGNLSAVLAGMAKILITEVVELAKELQPHSAMPSGRLRPYHLRLAREELERRGVLSGTRRNGGTGTALRPYKPLFRR</sequence>
<evidence type="ECO:0000313" key="8">
    <source>
        <dbReference type="EMBL" id="ORX34244.1"/>
    </source>
</evidence>
<comment type="caution">
    <text evidence="8">The sequence shown here is derived from an EMBL/GenBank/DDBJ whole genome shotgun (WGS) entry which is preliminary data.</text>
</comment>
<organism evidence="8 9">
    <name type="scientific">Kockovaella imperatae</name>
    <dbReference type="NCBI Taxonomy" id="4999"/>
    <lineage>
        <taxon>Eukaryota</taxon>
        <taxon>Fungi</taxon>
        <taxon>Dikarya</taxon>
        <taxon>Basidiomycota</taxon>
        <taxon>Agaricomycotina</taxon>
        <taxon>Tremellomycetes</taxon>
        <taxon>Tremellales</taxon>
        <taxon>Cuniculitremaceae</taxon>
        <taxon>Kockovaella</taxon>
    </lineage>
</organism>
<evidence type="ECO:0000313" key="9">
    <source>
        <dbReference type="Proteomes" id="UP000193218"/>
    </source>
</evidence>
<gene>
    <name evidence="8" type="ORF">BD324DRAFT_637230</name>
</gene>
<accession>A0A1Y1U9M6</accession>
<dbReference type="GO" id="GO:0046982">
    <property type="term" value="F:protein heterodimerization activity"/>
    <property type="evidence" value="ECO:0007669"/>
    <property type="project" value="InterPro"/>
</dbReference>
<dbReference type="Gene3D" id="1.10.20.10">
    <property type="entry name" value="Histone, subunit A"/>
    <property type="match status" value="1"/>
</dbReference>
<feature type="domain" description="TAFII28-like protein" evidence="7">
    <location>
        <begin position="2"/>
        <end position="85"/>
    </location>
</feature>
<keyword evidence="8" id="KW-0648">Protein biosynthesis</keyword>
<dbReference type="GeneID" id="33558789"/>
<protein>
    <submittedName>
        <fullName evidence="8">Putative transcription initiation factor tfIID</fullName>
    </submittedName>
</protein>
<comment type="subcellular location">
    <subcellularLocation>
        <location evidence="1">Nucleus</location>
    </subcellularLocation>
</comment>
<dbReference type="Proteomes" id="UP000193218">
    <property type="component" value="Unassembled WGS sequence"/>
</dbReference>
<dbReference type="EMBL" id="NBSH01000015">
    <property type="protein sequence ID" value="ORX34244.1"/>
    <property type="molecule type" value="Genomic_DNA"/>
</dbReference>
<evidence type="ECO:0000256" key="4">
    <source>
        <dbReference type="ARBA" id="ARBA00023163"/>
    </source>
</evidence>
<dbReference type="RefSeq" id="XP_021868522.1">
    <property type="nucleotide sequence ID" value="XM_022016980.1"/>
</dbReference>
<feature type="region of interest" description="Disordered" evidence="6">
    <location>
        <begin position="92"/>
        <end position="116"/>
    </location>
</feature>
<dbReference type="CDD" id="cd08048">
    <property type="entry name" value="HFD_TAF11"/>
    <property type="match status" value="1"/>
</dbReference>
<dbReference type="PANTHER" id="PTHR13218">
    <property type="entry name" value="TRANSCRIPTION INITIATION FACTOR TFIID SUBUNIT 11-RELATED"/>
    <property type="match status" value="1"/>
</dbReference>
<dbReference type="InterPro" id="IPR006809">
    <property type="entry name" value="TAFII28_dom"/>
</dbReference>
<dbReference type="AlphaFoldDB" id="A0A1Y1U9M6"/>
<dbReference type="GO" id="GO:0003743">
    <property type="term" value="F:translation initiation factor activity"/>
    <property type="evidence" value="ECO:0007669"/>
    <property type="project" value="UniProtKB-KW"/>
</dbReference>
<proteinExistence type="inferred from homology"/>
<dbReference type="GO" id="GO:0016251">
    <property type="term" value="F:RNA polymerase II general transcription initiation factor activity"/>
    <property type="evidence" value="ECO:0007669"/>
    <property type="project" value="TreeGrafter"/>
</dbReference>
<keyword evidence="4" id="KW-0804">Transcription</keyword>
<dbReference type="STRING" id="4999.A0A1Y1U9M6"/>
<name>A0A1Y1U9M6_9TREE</name>
<keyword evidence="9" id="KW-1185">Reference proteome</keyword>
<keyword evidence="5" id="KW-0539">Nucleus</keyword>
<dbReference type="InParanoid" id="A0A1Y1U9M6"/>
<dbReference type="Pfam" id="PF04719">
    <property type="entry name" value="TAFII28"/>
    <property type="match status" value="1"/>
</dbReference>
<dbReference type="GO" id="GO:0051123">
    <property type="term" value="P:RNA polymerase II preinitiation complex assembly"/>
    <property type="evidence" value="ECO:0007669"/>
    <property type="project" value="InterPro"/>
</dbReference>
<dbReference type="GO" id="GO:0005669">
    <property type="term" value="C:transcription factor TFIID complex"/>
    <property type="evidence" value="ECO:0007669"/>
    <property type="project" value="InterPro"/>
</dbReference>
<keyword evidence="8" id="KW-0396">Initiation factor</keyword>
<dbReference type="InterPro" id="IPR045127">
    <property type="entry name" value="TAF11-like"/>
</dbReference>
<evidence type="ECO:0000256" key="5">
    <source>
        <dbReference type="ARBA" id="ARBA00023242"/>
    </source>
</evidence>
<comment type="similarity">
    <text evidence="2">Belongs to the TAF11 family.</text>
</comment>
<evidence type="ECO:0000256" key="3">
    <source>
        <dbReference type="ARBA" id="ARBA00023015"/>
    </source>
</evidence>
<dbReference type="PANTHER" id="PTHR13218:SF8">
    <property type="entry name" value="TRANSCRIPTION INITIATION FACTOR TFIID SUBUNIT 11"/>
    <property type="match status" value="1"/>
</dbReference>
<evidence type="ECO:0000256" key="6">
    <source>
        <dbReference type="SAM" id="MobiDB-lite"/>
    </source>
</evidence>
<keyword evidence="3" id="KW-0805">Transcription regulation</keyword>
<reference evidence="8 9" key="1">
    <citation type="submission" date="2017-03" db="EMBL/GenBank/DDBJ databases">
        <title>Widespread Adenine N6-methylation of Active Genes in Fungi.</title>
        <authorList>
            <consortium name="DOE Joint Genome Institute"/>
            <person name="Mondo S.J."/>
            <person name="Dannebaum R.O."/>
            <person name="Kuo R.C."/>
            <person name="Louie K.B."/>
            <person name="Bewick A.J."/>
            <person name="Labutti K."/>
            <person name="Haridas S."/>
            <person name="Kuo A."/>
            <person name="Salamov A."/>
            <person name="Ahrendt S.R."/>
            <person name="Lau R."/>
            <person name="Bowen B.P."/>
            <person name="Lipzen A."/>
            <person name="Sullivan W."/>
            <person name="Andreopoulos W.B."/>
            <person name="Clum A."/>
            <person name="Lindquist E."/>
            <person name="Daum C."/>
            <person name="Northen T.R."/>
            <person name="Ramamoorthy G."/>
            <person name="Schmitz R.J."/>
            <person name="Gryganskyi A."/>
            <person name="Culley D."/>
            <person name="Magnuson J."/>
            <person name="James T.Y."/>
            <person name="O'Malley M.A."/>
            <person name="Stajich J.E."/>
            <person name="Spatafora J.W."/>
            <person name="Visel A."/>
            <person name="Grigoriev I.V."/>
        </authorList>
    </citation>
    <scope>NUCLEOTIDE SEQUENCE [LARGE SCALE GENOMIC DNA]</scope>
    <source>
        <strain evidence="8 9">NRRL Y-17943</strain>
    </source>
</reference>
<evidence type="ECO:0000259" key="7">
    <source>
        <dbReference type="Pfam" id="PF04719"/>
    </source>
</evidence>
<evidence type="ECO:0000256" key="2">
    <source>
        <dbReference type="ARBA" id="ARBA00009788"/>
    </source>
</evidence>
<dbReference type="OrthoDB" id="28335at2759"/>
<dbReference type="SUPFAM" id="SSF47113">
    <property type="entry name" value="Histone-fold"/>
    <property type="match status" value="1"/>
</dbReference>
<evidence type="ECO:0000256" key="1">
    <source>
        <dbReference type="ARBA" id="ARBA00004123"/>
    </source>
</evidence>
<dbReference type="InterPro" id="IPR009072">
    <property type="entry name" value="Histone-fold"/>
</dbReference>